<evidence type="ECO:0000256" key="1">
    <source>
        <dbReference type="ARBA" id="ARBA00007471"/>
    </source>
</evidence>
<dbReference type="Pfam" id="PF06602">
    <property type="entry name" value="Myotub-related"/>
    <property type="match status" value="1"/>
</dbReference>
<keyword evidence="5" id="KW-1185">Reference proteome</keyword>
<dbReference type="GO" id="GO:0016020">
    <property type="term" value="C:membrane"/>
    <property type="evidence" value="ECO:0007669"/>
    <property type="project" value="TreeGrafter"/>
</dbReference>
<feature type="compositionally biased region" description="Acidic residues" evidence="2">
    <location>
        <begin position="58"/>
        <end position="67"/>
    </location>
</feature>
<reference evidence="5" key="2">
    <citation type="submission" date="2017-12" db="EMBL/GenBank/DDBJ databases">
        <title>Genome sequence of the Bar-tailed Godwit (Limosa lapponica baueri).</title>
        <authorList>
            <person name="Lima N.C.B."/>
            <person name="Parody-Merino A.M."/>
            <person name="Battley P.F."/>
            <person name="Fidler A.E."/>
            <person name="Prosdocimi F."/>
        </authorList>
    </citation>
    <scope>NUCLEOTIDE SEQUENCE [LARGE SCALE GENOMIC DNA]</scope>
</reference>
<evidence type="ECO:0000259" key="3">
    <source>
        <dbReference type="PROSITE" id="PS51339"/>
    </source>
</evidence>
<organism evidence="4 5">
    <name type="scientific">Limosa lapponica baueri</name>
    <dbReference type="NCBI Taxonomy" id="1758121"/>
    <lineage>
        <taxon>Eukaryota</taxon>
        <taxon>Metazoa</taxon>
        <taxon>Chordata</taxon>
        <taxon>Craniata</taxon>
        <taxon>Vertebrata</taxon>
        <taxon>Euteleostomi</taxon>
        <taxon>Archelosauria</taxon>
        <taxon>Archosauria</taxon>
        <taxon>Dinosauria</taxon>
        <taxon>Saurischia</taxon>
        <taxon>Theropoda</taxon>
        <taxon>Coelurosauria</taxon>
        <taxon>Aves</taxon>
        <taxon>Neognathae</taxon>
        <taxon>Neoaves</taxon>
        <taxon>Charadriiformes</taxon>
        <taxon>Scolopacidae</taxon>
        <taxon>Limosa</taxon>
    </lineage>
</organism>
<proteinExistence type="inferred from homology"/>
<feature type="region of interest" description="Disordered" evidence="2">
    <location>
        <begin position="45"/>
        <end position="81"/>
    </location>
</feature>
<evidence type="ECO:0000313" key="5">
    <source>
        <dbReference type="Proteomes" id="UP000233556"/>
    </source>
</evidence>
<dbReference type="PANTHER" id="PTHR10807">
    <property type="entry name" value="MYOTUBULARIN-RELATED"/>
    <property type="match status" value="1"/>
</dbReference>
<comment type="similarity">
    <text evidence="1">Belongs to the protein-tyrosine phosphatase family. Non-receptor class myotubularin subfamily.</text>
</comment>
<feature type="compositionally biased region" description="Polar residues" evidence="2">
    <location>
        <begin position="72"/>
        <end position="81"/>
    </location>
</feature>
<reference evidence="5" key="1">
    <citation type="submission" date="2017-11" db="EMBL/GenBank/DDBJ databases">
        <authorList>
            <person name="Lima N.C."/>
            <person name="Parody-Merino A.M."/>
            <person name="Battley P.F."/>
            <person name="Fidler A.E."/>
            <person name="Prosdocimi F."/>
        </authorList>
    </citation>
    <scope>NUCLEOTIDE SEQUENCE [LARGE SCALE GENOMIC DNA]</scope>
</reference>
<dbReference type="EMBL" id="KZ515657">
    <property type="protein sequence ID" value="PKU30009.1"/>
    <property type="molecule type" value="Genomic_DNA"/>
</dbReference>
<dbReference type="Proteomes" id="UP000233556">
    <property type="component" value="Unassembled WGS sequence"/>
</dbReference>
<sequence>MHTREVASAPLNLVSASRTLSKNLVKNAKKTIGRQYVTRKKYTPPMWEQRSSQHFPEDNEDEISVSEEMDRSTLTPTTTIRPSDKMTINHLVERACCRDYQRLGLGTLSSSLTRSKNEPFRISTVNRMYAICRSYPGLLIVPQSIQDNTIQRISRCYRQNRFPVVCWRNSRTKAVLLRSGGLHGKGVVGLFKSQNAPTPGPSQTDSTSLEQEKYLQAIVNSMPHYADAGGRNTLSGFTSAHMSSSGKWGSIRASGRMSSYALNMEIGSRLAGKDLLGAQHNGTPSEASFLRQHRASLYIIGDKSQLKGVKPDPLQHWEVVPIEVFDVRQVKASFKKLMKACVPGCSSVDSNTPINYLRSLEESEWLSQIHKILQISVLVVELLDTGSSVLVSLEDGWDITTQVVSLVQLLSDPYYRTLEGFRLLVEKEWLSFGHRFSHRGAQTLASQSSGFAPIFLQFLDCVHQIHLQFPMEFEFSQYYLKFLSYHYISNRFRTFLLDSDYERIELGLLYEEKGERKSQAVYKSIWDYIDRLNKKAPVFFNYMYAPEDGEGFLGARWGLLACVESESSPLLAGPVPT</sequence>
<evidence type="ECO:0000256" key="2">
    <source>
        <dbReference type="SAM" id="MobiDB-lite"/>
    </source>
</evidence>
<dbReference type="GO" id="GO:0005737">
    <property type="term" value="C:cytoplasm"/>
    <property type="evidence" value="ECO:0007669"/>
    <property type="project" value="TreeGrafter"/>
</dbReference>
<dbReference type="InterPro" id="IPR010569">
    <property type="entry name" value="Myotubularin-like_Pase_dom"/>
</dbReference>
<feature type="domain" description="Myotubularin phosphatase" evidence="3">
    <location>
        <begin position="90"/>
        <end position="577"/>
    </location>
</feature>
<dbReference type="PANTHER" id="PTHR10807:SF43">
    <property type="entry name" value="MYOTUBULARIN-RELATED PROTEIN 5"/>
    <property type="match status" value="1"/>
</dbReference>
<name>A0A2I0T898_LIMLA</name>
<dbReference type="InterPro" id="IPR030564">
    <property type="entry name" value="Myotubularin"/>
</dbReference>
<dbReference type="CDD" id="cd14588">
    <property type="entry name" value="PTP-MTMR5"/>
    <property type="match status" value="1"/>
</dbReference>
<dbReference type="AlphaFoldDB" id="A0A2I0T898"/>
<gene>
    <name evidence="4" type="ORF">llap_19687</name>
</gene>
<accession>A0A2I0T898</accession>
<dbReference type="PROSITE" id="PS51339">
    <property type="entry name" value="PPASE_MYOTUBULARIN"/>
    <property type="match status" value="1"/>
</dbReference>
<evidence type="ECO:0000313" key="4">
    <source>
        <dbReference type="EMBL" id="PKU30009.1"/>
    </source>
</evidence>
<dbReference type="SUPFAM" id="SSF52799">
    <property type="entry name" value="(Phosphotyrosine protein) phosphatases II"/>
    <property type="match status" value="1"/>
</dbReference>
<dbReference type="InterPro" id="IPR029021">
    <property type="entry name" value="Prot-tyrosine_phosphatase-like"/>
</dbReference>
<dbReference type="GO" id="GO:0005085">
    <property type="term" value="F:guanyl-nucleotide exchange factor activity"/>
    <property type="evidence" value="ECO:0007669"/>
    <property type="project" value="TreeGrafter"/>
</dbReference>
<protein>
    <recommendedName>
        <fullName evidence="3">Myotubularin phosphatase domain-containing protein</fullName>
    </recommendedName>
</protein>
<dbReference type="OrthoDB" id="74314at2759"/>